<organism evidence="1 2">
    <name type="scientific">Paractinoplanes brasiliensis</name>
    <dbReference type="NCBI Taxonomy" id="52695"/>
    <lineage>
        <taxon>Bacteria</taxon>
        <taxon>Bacillati</taxon>
        <taxon>Actinomycetota</taxon>
        <taxon>Actinomycetes</taxon>
        <taxon>Micromonosporales</taxon>
        <taxon>Micromonosporaceae</taxon>
        <taxon>Paractinoplanes</taxon>
    </lineage>
</organism>
<keyword evidence="2" id="KW-1185">Reference proteome</keyword>
<dbReference type="AlphaFoldDB" id="A0A4R6JK61"/>
<name>A0A4R6JK61_9ACTN</name>
<protein>
    <submittedName>
        <fullName evidence="1">Uncharacterized protein</fullName>
    </submittedName>
</protein>
<dbReference type="RefSeq" id="WP_275409159.1">
    <property type="nucleotide sequence ID" value="NZ_BOMD01000103.1"/>
</dbReference>
<evidence type="ECO:0000313" key="1">
    <source>
        <dbReference type="EMBL" id="TDO36459.1"/>
    </source>
</evidence>
<sequence length="40" mass="3891">MIIQGADEAVAGIAGGSTVLVGGSGSSTRWAREAWGLSDG</sequence>
<gene>
    <name evidence="1" type="ORF">C8E87_0029</name>
</gene>
<dbReference type="EMBL" id="SNWR01000001">
    <property type="protein sequence ID" value="TDO36459.1"/>
    <property type="molecule type" value="Genomic_DNA"/>
</dbReference>
<proteinExistence type="predicted"/>
<reference evidence="1 2" key="1">
    <citation type="submission" date="2019-03" db="EMBL/GenBank/DDBJ databases">
        <title>Sequencing the genomes of 1000 actinobacteria strains.</title>
        <authorList>
            <person name="Klenk H.-P."/>
        </authorList>
    </citation>
    <scope>NUCLEOTIDE SEQUENCE [LARGE SCALE GENOMIC DNA]</scope>
    <source>
        <strain evidence="1 2">DSM 43805</strain>
    </source>
</reference>
<dbReference type="Proteomes" id="UP000294901">
    <property type="component" value="Unassembled WGS sequence"/>
</dbReference>
<comment type="caution">
    <text evidence="1">The sequence shown here is derived from an EMBL/GenBank/DDBJ whole genome shotgun (WGS) entry which is preliminary data.</text>
</comment>
<accession>A0A4R6JK61</accession>
<evidence type="ECO:0000313" key="2">
    <source>
        <dbReference type="Proteomes" id="UP000294901"/>
    </source>
</evidence>